<comment type="caution">
    <text evidence="2">The sequence shown here is derived from an EMBL/GenBank/DDBJ whole genome shotgun (WGS) entry which is preliminary data.</text>
</comment>
<dbReference type="EMBL" id="BKCJ010370988">
    <property type="protein sequence ID" value="GFA11393.1"/>
    <property type="molecule type" value="Genomic_DNA"/>
</dbReference>
<gene>
    <name evidence="2" type="ORF">Tci_583365</name>
</gene>
<accession>A0A699J5G3</accession>
<name>A0A699J5G3_TANCI</name>
<evidence type="ECO:0008006" key="3">
    <source>
        <dbReference type="Google" id="ProtNLM"/>
    </source>
</evidence>
<proteinExistence type="predicted"/>
<dbReference type="AlphaFoldDB" id="A0A699J5G3"/>
<sequence length="286" mass="31563">MDLKPLTRLRPIINASNRTGCCLAYVLIMKRGFLSQKRSEVGRGVKEKQVLMADKSVEKGESRHKGLNFRTLIIQAGIGADVGVPLGSIRVVSERHELKEEDVVDVPVWVKLHGVPVTRALHITAFSDDGLSAIAMKIGTHLGLESYTSDKCIQSWGMSSYARALIEIQADVELKDNIVVAMPKIVRDRFYTGRAKSLKKPSQAPRDISVGGGKKKDVEPPKEVSNSKPFDVVNSIKNDDDFGTNGGVQIWPALEKVGYGTNSLLEQWKESYVNGDYDFGLYDDAM</sequence>
<evidence type="ECO:0000313" key="2">
    <source>
        <dbReference type="EMBL" id="GFA11393.1"/>
    </source>
</evidence>
<evidence type="ECO:0000256" key="1">
    <source>
        <dbReference type="SAM" id="MobiDB-lite"/>
    </source>
</evidence>
<reference evidence="2" key="1">
    <citation type="journal article" date="2019" name="Sci. Rep.">
        <title>Draft genome of Tanacetum cinerariifolium, the natural source of mosquito coil.</title>
        <authorList>
            <person name="Yamashiro T."/>
            <person name="Shiraishi A."/>
            <person name="Satake H."/>
            <person name="Nakayama K."/>
        </authorList>
    </citation>
    <scope>NUCLEOTIDE SEQUENCE</scope>
</reference>
<organism evidence="2">
    <name type="scientific">Tanacetum cinerariifolium</name>
    <name type="common">Dalmatian daisy</name>
    <name type="synonym">Chrysanthemum cinerariifolium</name>
    <dbReference type="NCBI Taxonomy" id="118510"/>
    <lineage>
        <taxon>Eukaryota</taxon>
        <taxon>Viridiplantae</taxon>
        <taxon>Streptophyta</taxon>
        <taxon>Embryophyta</taxon>
        <taxon>Tracheophyta</taxon>
        <taxon>Spermatophyta</taxon>
        <taxon>Magnoliopsida</taxon>
        <taxon>eudicotyledons</taxon>
        <taxon>Gunneridae</taxon>
        <taxon>Pentapetalae</taxon>
        <taxon>asterids</taxon>
        <taxon>campanulids</taxon>
        <taxon>Asterales</taxon>
        <taxon>Asteraceae</taxon>
        <taxon>Asteroideae</taxon>
        <taxon>Anthemideae</taxon>
        <taxon>Anthemidinae</taxon>
        <taxon>Tanacetum</taxon>
    </lineage>
</organism>
<feature type="region of interest" description="Disordered" evidence="1">
    <location>
        <begin position="197"/>
        <end position="230"/>
    </location>
</feature>
<protein>
    <recommendedName>
        <fullName evidence="3">DUF4283 domain-containing protein</fullName>
    </recommendedName>
</protein>